<feature type="non-terminal residue" evidence="1">
    <location>
        <position position="1"/>
    </location>
</feature>
<gene>
    <name evidence="1" type="ORF">C8R26_1111</name>
</gene>
<evidence type="ECO:0008006" key="3">
    <source>
        <dbReference type="Google" id="ProtNLM"/>
    </source>
</evidence>
<dbReference type="RefSeq" id="WP_107803253.1">
    <property type="nucleotide sequence ID" value="NZ_QAOI01000011.1"/>
</dbReference>
<evidence type="ECO:0000313" key="2">
    <source>
        <dbReference type="Proteomes" id="UP000244128"/>
    </source>
</evidence>
<name>A0A2T5HZF9_9PROT</name>
<evidence type="ECO:0000313" key="1">
    <source>
        <dbReference type="EMBL" id="PTQ76953.1"/>
    </source>
</evidence>
<dbReference type="EMBL" id="QAOI01000011">
    <property type="protein sequence ID" value="PTQ76953.1"/>
    <property type="molecule type" value="Genomic_DNA"/>
</dbReference>
<sequence>KMPLNLSTKQTHFNDNLTEITSRLKGVVRRHNGGFLAFCPSHDDRKGRSLAVNIGREGQMLLHCFAGCDIHEITAAIGLNPVDLFPKSDRQTYDPQIRSFFSEWQILAALQHDAIVVLLAARWMLTGKPLPESDTAFLSKAVIRINEAASYSRRFK</sequence>
<organism evidence="1 2">
    <name type="scientific">Nitrosomonas oligotropha</name>
    <dbReference type="NCBI Taxonomy" id="42354"/>
    <lineage>
        <taxon>Bacteria</taxon>
        <taxon>Pseudomonadati</taxon>
        <taxon>Pseudomonadota</taxon>
        <taxon>Betaproteobacteria</taxon>
        <taxon>Nitrosomonadales</taxon>
        <taxon>Nitrosomonadaceae</taxon>
        <taxon>Nitrosomonas</taxon>
    </lineage>
</organism>
<accession>A0A2T5HZF9</accession>
<dbReference type="Proteomes" id="UP000244128">
    <property type="component" value="Unassembled WGS sequence"/>
</dbReference>
<reference evidence="1 2" key="1">
    <citation type="submission" date="2018-04" db="EMBL/GenBank/DDBJ databases">
        <title>Active sludge and wastewater microbial communities from Klosterneuburg, Austria.</title>
        <authorList>
            <person name="Wagner M."/>
        </authorList>
    </citation>
    <scope>NUCLEOTIDE SEQUENCE [LARGE SCALE GENOMIC DNA]</scope>
    <source>
        <strain evidence="1 2">Nm49</strain>
    </source>
</reference>
<protein>
    <recommendedName>
        <fullName evidence="3">DNA primase</fullName>
    </recommendedName>
</protein>
<proteinExistence type="predicted"/>
<comment type="caution">
    <text evidence="1">The sequence shown here is derived from an EMBL/GenBank/DDBJ whole genome shotgun (WGS) entry which is preliminary data.</text>
</comment>
<dbReference type="AlphaFoldDB" id="A0A2T5HZF9"/>